<keyword evidence="2" id="KW-0406">Ion transport</keyword>
<dbReference type="Proteomes" id="UP001185899">
    <property type="component" value="Unassembled WGS sequence"/>
</dbReference>
<dbReference type="PROSITE" id="PS51257">
    <property type="entry name" value="PROKAR_LIPOPROTEIN"/>
    <property type="match status" value="1"/>
</dbReference>
<dbReference type="PANTHER" id="PTHR30006:SF15">
    <property type="entry name" value="IRON-UTILIZATION PERIPLASMIC PROTEIN"/>
    <property type="match status" value="1"/>
</dbReference>
<comment type="caution">
    <text evidence="5">The sequence shown here is derived from an EMBL/GenBank/DDBJ whole genome shotgun (WGS) entry which is preliminary data.</text>
</comment>
<evidence type="ECO:0000313" key="5">
    <source>
        <dbReference type="EMBL" id="MDV6230797.1"/>
    </source>
</evidence>
<dbReference type="CDD" id="cd13543">
    <property type="entry name" value="PBP2_Fbp"/>
    <property type="match status" value="1"/>
</dbReference>
<gene>
    <name evidence="5" type="ORF">R3P95_09575</name>
</gene>
<proteinExistence type="inferred from homology"/>
<sequence>MFTVRRLALLSFSATLALGLVACSSEGSSDEGTSTSESATAESSLVVYSGRGEELVDPLIERIGGGIEVDYSGNTNAQAAKILEEGDATPADVFYGQDAGALGALDEAGALAPLPEDILSLVPEQYRGADGTWVATSARARVLAYNSDSVQAADLPTGIDGLLDPRWRGQIGYAPTNASFQAFVTALRVQRGEDGARTWLEGFVANEPVAFEGNGPLLTAVNDGQVATGLLNHYYWYPFKEENGDDAPVELHYFEPGDPGALINVAGAGVLAASDNQEAAFDFVRELLSTESQTYFANETAEYPVIDGVTSDYDLPPLSELGSTDLDLGQLSSLEATQTLLTDVGII</sequence>
<dbReference type="EMBL" id="JAWLKE010000003">
    <property type="protein sequence ID" value="MDV6230797.1"/>
    <property type="molecule type" value="Genomic_DNA"/>
</dbReference>
<dbReference type="SUPFAM" id="SSF53850">
    <property type="entry name" value="Periplasmic binding protein-like II"/>
    <property type="match status" value="1"/>
</dbReference>
<feature type="chain" id="PRO_5045725498" evidence="4">
    <location>
        <begin position="23"/>
        <end position="347"/>
    </location>
</feature>
<dbReference type="Gene3D" id="3.40.190.10">
    <property type="entry name" value="Periplasmic binding protein-like II"/>
    <property type="match status" value="2"/>
</dbReference>
<accession>A0ABU4AX35</accession>
<keyword evidence="6" id="KW-1185">Reference proteome</keyword>
<reference evidence="5 6" key="1">
    <citation type="submission" date="2023-10" db="EMBL/GenBank/DDBJ databases">
        <title>Development of a sustainable strategy for remediation of hydrocarbon-contaminated territories based on the waste exchange concept.</title>
        <authorList>
            <person name="Krivoruchko A."/>
        </authorList>
    </citation>
    <scope>NUCLEOTIDE SEQUENCE [LARGE SCALE GENOMIC DNA]</scope>
    <source>
        <strain evidence="5 6">IEGM 1322</strain>
    </source>
</reference>
<dbReference type="PIRSF" id="PIRSF002825">
    <property type="entry name" value="CfbpA"/>
    <property type="match status" value="1"/>
</dbReference>
<protein>
    <submittedName>
        <fullName evidence="5">Iron ABC transporter substrate-binding protein</fullName>
    </submittedName>
</protein>
<evidence type="ECO:0000256" key="1">
    <source>
        <dbReference type="ARBA" id="ARBA00008520"/>
    </source>
</evidence>
<dbReference type="Pfam" id="PF13343">
    <property type="entry name" value="SBP_bac_6"/>
    <property type="match status" value="1"/>
</dbReference>
<name>A0ABU4AX35_9NOCA</name>
<evidence type="ECO:0000256" key="3">
    <source>
        <dbReference type="ARBA" id="ARBA00022729"/>
    </source>
</evidence>
<evidence type="ECO:0000313" key="6">
    <source>
        <dbReference type="Proteomes" id="UP001185899"/>
    </source>
</evidence>
<dbReference type="RefSeq" id="WP_094686803.1">
    <property type="nucleotide sequence ID" value="NZ_JAWLKE010000003.1"/>
</dbReference>
<keyword evidence="2" id="KW-0813">Transport</keyword>
<keyword evidence="3 4" id="KW-0732">Signal</keyword>
<feature type="signal peptide" evidence="4">
    <location>
        <begin position="1"/>
        <end position="22"/>
    </location>
</feature>
<keyword evidence="2" id="KW-0408">Iron</keyword>
<keyword evidence="2" id="KW-0410">Iron transport</keyword>
<evidence type="ECO:0000256" key="2">
    <source>
        <dbReference type="ARBA" id="ARBA00022496"/>
    </source>
</evidence>
<dbReference type="InterPro" id="IPR026045">
    <property type="entry name" value="Ferric-bd"/>
</dbReference>
<organism evidence="5 6">
    <name type="scientific">Rhodococcus cercidiphylli</name>
    <dbReference type="NCBI Taxonomy" id="489916"/>
    <lineage>
        <taxon>Bacteria</taxon>
        <taxon>Bacillati</taxon>
        <taxon>Actinomycetota</taxon>
        <taxon>Actinomycetes</taxon>
        <taxon>Mycobacteriales</taxon>
        <taxon>Nocardiaceae</taxon>
        <taxon>Rhodococcus</taxon>
    </lineage>
</organism>
<dbReference type="PANTHER" id="PTHR30006">
    <property type="entry name" value="THIAMINE-BINDING PERIPLASMIC PROTEIN-RELATED"/>
    <property type="match status" value="1"/>
</dbReference>
<evidence type="ECO:0000256" key="4">
    <source>
        <dbReference type="SAM" id="SignalP"/>
    </source>
</evidence>
<comment type="similarity">
    <text evidence="1">Belongs to the bacterial solute-binding protein 1 family.</text>
</comment>